<feature type="transmembrane region" description="Helical" evidence="1">
    <location>
        <begin position="92"/>
        <end position="111"/>
    </location>
</feature>
<keyword evidence="1" id="KW-0472">Membrane</keyword>
<sequence>MKKLTEEQAGHLMEFTRRHYVEYYDLQCELADHLANGIEAAWQDNPKLSFEAALQKEFKKFGIFGFSDIVEKRTVALQKKYYRLLWGYFKNFFRLPVVAGTVSAIIAVRLLLQLSHWIFGALIFSMIVIGIVRLYRLRKNYKDKLKRTGQKWLLEDTIYACGGVSVLLNVPLQLYINIKTVPSGSMLWLLSAILVLIAIYDYVVLWVLPSRSEGHLEEAYPEYKFQVTK</sequence>
<dbReference type="EMBL" id="NOXV01000299">
    <property type="protein sequence ID" value="OYQ33293.1"/>
    <property type="molecule type" value="Genomic_DNA"/>
</dbReference>
<dbReference type="OrthoDB" id="662673at2"/>
<dbReference type="RefSeq" id="WP_094416230.1">
    <property type="nucleotide sequence ID" value="NZ_NOXV01000299.1"/>
</dbReference>
<accession>A0A255YVQ2</accession>
<organism evidence="2 3">
    <name type="scientific">Flavobacterium cyanobacteriorum</name>
    <dbReference type="NCBI Taxonomy" id="2022802"/>
    <lineage>
        <taxon>Bacteria</taxon>
        <taxon>Pseudomonadati</taxon>
        <taxon>Bacteroidota</taxon>
        <taxon>Flavobacteriia</taxon>
        <taxon>Flavobacteriales</taxon>
        <taxon>Flavobacteriaceae</taxon>
        <taxon>Flavobacterium</taxon>
    </lineage>
</organism>
<keyword evidence="1" id="KW-1133">Transmembrane helix</keyword>
<evidence type="ECO:0000313" key="3">
    <source>
        <dbReference type="Proteomes" id="UP000216605"/>
    </source>
</evidence>
<keyword evidence="1" id="KW-0812">Transmembrane</keyword>
<feature type="transmembrane region" description="Helical" evidence="1">
    <location>
        <begin position="188"/>
        <end position="208"/>
    </location>
</feature>
<gene>
    <name evidence="2" type="ORF">CHU92_12940</name>
</gene>
<evidence type="ECO:0000313" key="2">
    <source>
        <dbReference type="EMBL" id="OYQ33293.1"/>
    </source>
</evidence>
<reference evidence="2 3" key="1">
    <citation type="submission" date="2017-07" db="EMBL/GenBank/DDBJ databases">
        <title>Flavobacterium cyanobacteriorum sp. nov., isolated from cyanobacterial aggregates in a eutrophic lake.</title>
        <authorList>
            <person name="Cai H."/>
        </authorList>
    </citation>
    <scope>NUCLEOTIDE SEQUENCE [LARGE SCALE GENOMIC DNA]</scope>
    <source>
        <strain evidence="2 3">TH021</strain>
    </source>
</reference>
<dbReference type="Proteomes" id="UP000216605">
    <property type="component" value="Unassembled WGS sequence"/>
</dbReference>
<feature type="transmembrane region" description="Helical" evidence="1">
    <location>
        <begin position="117"/>
        <end position="136"/>
    </location>
</feature>
<keyword evidence="3" id="KW-1185">Reference proteome</keyword>
<dbReference type="AlphaFoldDB" id="A0A255YVQ2"/>
<feature type="transmembrane region" description="Helical" evidence="1">
    <location>
        <begin position="157"/>
        <end position="176"/>
    </location>
</feature>
<protein>
    <submittedName>
        <fullName evidence="2">Uncharacterized protein</fullName>
    </submittedName>
</protein>
<comment type="caution">
    <text evidence="2">The sequence shown here is derived from an EMBL/GenBank/DDBJ whole genome shotgun (WGS) entry which is preliminary data.</text>
</comment>
<evidence type="ECO:0000256" key="1">
    <source>
        <dbReference type="SAM" id="Phobius"/>
    </source>
</evidence>
<proteinExistence type="predicted"/>
<name>A0A255YVQ2_9FLAO</name>